<feature type="compositionally biased region" description="Polar residues" evidence="1">
    <location>
        <begin position="948"/>
        <end position="995"/>
    </location>
</feature>
<protein>
    <submittedName>
        <fullName evidence="2">Nucleoporin NUP1</fullName>
    </submittedName>
</protein>
<feature type="region of interest" description="Disordered" evidence="1">
    <location>
        <begin position="334"/>
        <end position="1013"/>
    </location>
</feature>
<dbReference type="RefSeq" id="XP_022678276.1">
    <property type="nucleotide sequence ID" value="XM_022821968.1"/>
</dbReference>
<sequence>MSVGISEKQKPKRSISSTLVSLFSKHSEDDGGSQFNKDDSRDDPGEVSDSGSVVIKGKKRRLGAYDNLVWNDEELDNNSSSMNLANLDDDREADKRPSIFLYEGDSSGYDLRPPVLTIEPKQRLRLLRMQQLRRARQYPLLQRHLLSLDYNYSYDHDHDHDHGLLTDGKPAASGRKHQLKSTTAASTSLKKNSAVKKSKTKRWKGDFQYDLSEYDILKNNVKAKQSSAATAGNMDSPKLSRALLKQSSSLKKPSSSASDQSETSVGSTLTGIQSKLLQGKSLFKENESNKKESAAAAAAAAAPLSLKPLVKESISEKKPLFVNAPSIGFDFVTSDTNSPDATDTPTKPAASRAFTFGGKPDTNTGANKLAPAQVSKRGDDDNDNDDIEELPRKKRELGTSEDNEVGSKTAASASAVAAPKPFSFGNPIAAKPSDTPKFSFGGASSNTSKPDPVVPSFSFGATKSSKDESKKELPTLFSKPSDDSSSKDKSVPISGLVSTADKTENNSVGKTNSLFKFGAKTNSTKPDETTKQIPSFTFGKAKESTDEPQVGNTAEISKTPKPLFQFGSTTSNDNEKQKDVVNKEVAVPTFSFGKTNENNKTESANTTNPSAEDQAKPAFSFGKPSSEATKATTPTFSFGKEAGAETKATSGSDPSAIKPAFSFGSTTSQATQPSKPAFSFGSAPAATGANDQAKEKTPTFSFGGTATKKIETVTDNNATKPSFTFGTSAPTANGTNNTSTQGTPSFSFGASSANKPAETAATSKPSFSFGSTTVNDDKQNTAKPPVFGSQTQNEQKTSGGFKFDLSGLKNDNKQSSPTPFSDGSNVASAAGSNGSAGGFSFGNNTLQPTGQNNISAPQPSQSAFNFSAQQTQKPFAFGGSGPSTTNNSPAFGASSNQPNVPFTFGGSSASSTPQIQSLGSAGFPNPGPSAVPPTQSFNPSNVVNFNFAGQQPQNPSTIFGSPAPQGNSPSMFSSGPQNPASIFNSQPAGTPQGNPQFPPQRKIAMPSRRRRRA</sequence>
<feature type="compositionally biased region" description="Polar residues" evidence="1">
    <location>
        <begin position="713"/>
        <end position="774"/>
    </location>
</feature>
<feature type="compositionally biased region" description="Polar residues" evidence="1">
    <location>
        <begin position="505"/>
        <end position="524"/>
    </location>
</feature>
<feature type="compositionally biased region" description="Low complexity" evidence="1">
    <location>
        <begin position="821"/>
        <end position="833"/>
    </location>
</feature>
<feature type="compositionally biased region" description="Basic and acidic residues" evidence="1">
    <location>
        <begin position="480"/>
        <end position="490"/>
    </location>
</feature>
<feature type="region of interest" description="Disordered" evidence="1">
    <location>
        <begin position="245"/>
        <end position="269"/>
    </location>
</feature>
<feature type="compositionally biased region" description="Polar residues" evidence="1">
    <location>
        <begin position="592"/>
        <end position="611"/>
    </location>
</feature>
<accession>W0TGP0</accession>
<dbReference type="EMBL" id="AP012220">
    <property type="protein sequence ID" value="BAO42535.1"/>
    <property type="molecule type" value="Genomic_DNA"/>
</dbReference>
<evidence type="ECO:0000256" key="1">
    <source>
        <dbReference type="SAM" id="MobiDB-lite"/>
    </source>
</evidence>
<feature type="compositionally biased region" description="Polar residues" evidence="1">
    <location>
        <begin position="882"/>
        <end position="919"/>
    </location>
</feature>
<dbReference type="KEGG" id="kmx:KLMA_80224"/>
<evidence type="ECO:0000313" key="3">
    <source>
        <dbReference type="Proteomes" id="UP000065495"/>
    </source>
</evidence>
<reference evidence="2 3" key="1">
    <citation type="journal article" date="2015" name="Biotechnol. Biofuels">
        <title>Genetic basis of the highly efficient yeast Kluyveromyces marxianus: complete genome sequence and transcriptome analyses.</title>
        <authorList>
            <person name="Lertwattanasakul N."/>
            <person name="Kosaka T."/>
            <person name="Hosoyama A."/>
            <person name="Suzuki Y."/>
            <person name="Rodrussamee N."/>
            <person name="Matsutani M."/>
            <person name="Murata M."/>
            <person name="Fujimoto N."/>
            <person name="Suprayogi"/>
            <person name="Tsuchikane K."/>
            <person name="Limtong S."/>
            <person name="Fujita N."/>
            <person name="Yamada M."/>
        </authorList>
    </citation>
    <scope>NUCLEOTIDE SEQUENCE [LARGE SCALE GENOMIC DNA]</scope>
    <source>
        <strain evidence="3">DMKU3-1042 / BCC 29191 / NBRC 104275</strain>
    </source>
</reference>
<feature type="compositionally biased region" description="Polar residues" evidence="1">
    <location>
        <begin position="663"/>
        <end position="674"/>
    </location>
</feature>
<feature type="compositionally biased region" description="Polar residues" evidence="1">
    <location>
        <begin position="845"/>
        <end position="873"/>
    </location>
</feature>
<feature type="compositionally biased region" description="Polar residues" evidence="1">
    <location>
        <begin position="788"/>
        <end position="798"/>
    </location>
</feature>
<dbReference type="GeneID" id="34718419"/>
<feature type="region of interest" description="Disordered" evidence="1">
    <location>
        <begin position="1"/>
        <end position="54"/>
    </location>
</feature>
<feature type="compositionally biased region" description="Polar residues" evidence="1">
    <location>
        <begin position="334"/>
        <end position="345"/>
    </location>
</feature>
<dbReference type="AlphaFoldDB" id="W0TGP0"/>
<name>W0TGP0_KLUMD</name>
<feature type="compositionally biased region" description="Low complexity" evidence="1">
    <location>
        <begin position="245"/>
        <end position="261"/>
    </location>
</feature>
<feature type="compositionally biased region" description="Polar residues" evidence="1">
    <location>
        <begin position="626"/>
        <end position="636"/>
    </location>
</feature>
<feature type="region of interest" description="Disordered" evidence="1">
    <location>
        <begin position="161"/>
        <end position="197"/>
    </location>
</feature>
<feature type="compositionally biased region" description="Low complexity" evidence="1">
    <location>
        <begin position="936"/>
        <end position="947"/>
    </location>
</feature>
<dbReference type="OrthoDB" id="4070102at2759"/>
<feature type="compositionally biased region" description="Basic and acidic residues" evidence="1">
    <location>
        <begin position="573"/>
        <end position="582"/>
    </location>
</feature>
<dbReference type="VEuPathDB" id="FungiDB:KLMA_80224"/>
<dbReference type="Proteomes" id="UP000065495">
    <property type="component" value="Chromosome 8"/>
</dbReference>
<evidence type="ECO:0000313" key="2">
    <source>
        <dbReference type="EMBL" id="BAO42535.1"/>
    </source>
</evidence>
<feature type="compositionally biased region" description="Basic and acidic residues" evidence="1">
    <location>
        <begin position="464"/>
        <end position="473"/>
    </location>
</feature>
<proteinExistence type="predicted"/>
<gene>
    <name evidence="2" type="ORF">KLMA_80224</name>
</gene>
<organism evidence="2 3">
    <name type="scientific">Kluyveromyces marxianus (strain DMKU3-1042 / BCC 29191 / NBRC 104275)</name>
    <name type="common">Yeast</name>
    <name type="synonym">Candida kefyr</name>
    <dbReference type="NCBI Taxonomy" id="1003335"/>
    <lineage>
        <taxon>Eukaryota</taxon>
        <taxon>Fungi</taxon>
        <taxon>Dikarya</taxon>
        <taxon>Ascomycota</taxon>
        <taxon>Saccharomycotina</taxon>
        <taxon>Saccharomycetes</taxon>
        <taxon>Saccharomycetales</taxon>
        <taxon>Saccharomycetaceae</taxon>
        <taxon>Kluyveromyces</taxon>
    </lineage>
</organism>